<evidence type="ECO:0000256" key="1">
    <source>
        <dbReference type="ARBA" id="ARBA00022598"/>
    </source>
</evidence>
<dbReference type="InterPro" id="IPR011761">
    <property type="entry name" value="ATP-grasp"/>
</dbReference>
<dbReference type="PROSITE" id="PS50975">
    <property type="entry name" value="ATP_GRASP"/>
    <property type="match status" value="1"/>
</dbReference>
<keyword evidence="3 4" id="KW-0067">ATP-binding</keyword>
<dbReference type="Gene3D" id="3.30.470.20">
    <property type="entry name" value="ATP-grasp fold, B domain"/>
    <property type="match status" value="1"/>
</dbReference>
<dbReference type="InterPro" id="IPR013815">
    <property type="entry name" value="ATP_grasp_subdomain_1"/>
</dbReference>
<evidence type="ECO:0000313" key="6">
    <source>
        <dbReference type="EMBL" id="MDD9207378.1"/>
    </source>
</evidence>
<reference evidence="6" key="1">
    <citation type="submission" date="2023-02" db="EMBL/GenBank/DDBJ databases">
        <title>Georgenia sp.10Sc9-8, isolated from a soil sample collected from the Taklamakan desert.</title>
        <authorList>
            <person name="Liu S."/>
        </authorList>
    </citation>
    <scope>NUCLEOTIDE SEQUENCE</scope>
    <source>
        <strain evidence="6">10Sc9-8</strain>
    </source>
</reference>
<evidence type="ECO:0000256" key="3">
    <source>
        <dbReference type="ARBA" id="ARBA00022840"/>
    </source>
</evidence>
<keyword evidence="7" id="KW-1185">Reference proteome</keyword>
<keyword evidence="1" id="KW-0436">Ligase</keyword>
<comment type="caution">
    <text evidence="6">The sequence shown here is derived from an EMBL/GenBank/DDBJ whole genome shotgun (WGS) entry which is preliminary data.</text>
</comment>
<dbReference type="PANTHER" id="PTHR43585">
    <property type="entry name" value="FUMIPYRROLE BIOSYNTHESIS PROTEIN C"/>
    <property type="match status" value="1"/>
</dbReference>
<evidence type="ECO:0000259" key="5">
    <source>
        <dbReference type="PROSITE" id="PS50975"/>
    </source>
</evidence>
<feature type="non-terminal residue" evidence="6">
    <location>
        <position position="386"/>
    </location>
</feature>
<protein>
    <submittedName>
        <fullName evidence="6">ATP-grasp domain-containing protein</fullName>
    </submittedName>
</protein>
<dbReference type="Pfam" id="PF13535">
    <property type="entry name" value="ATP-grasp_4"/>
    <property type="match status" value="1"/>
</dbReference>
<dbReference type="PANTHER" id="PTHR43585:SF2">
    <property type="entry name" value="ATP-GRASP ENZYME FSQD"/>
    <property type="match status" value="1"/>
</dbReference>
<gene>
    <name evidence="6" type="ORF">PU560_13010</name>
</gene>
<feature type="domain" description="ATP-grasp" evidence="5">
    <location>
        <begin position="104"/>
        <end position="320"/>
    </location>
</feature>
<evidence type="ECO:0000313" key="7">
    <source>
        <dbReference type="Proteomes" id="UP001165561"/>
    </source>
</evidence>
<proteinExistence type="predicted"/>
<evidence type="ECO:0000256" key="4">
    <source>
        <dbReference type="PROSITE-ProRule" id="PRU00409"/>
    </source>
</evidence>
<sequence>MRQNIFVLGLDDLNRSTLELLPGADRYVFHPLLSTDELQTGMVSVPALLEKATAELDAFEGEIHAVVGYWDFPVSLMVPILCQRFGLRCVDLTAVVKCEHKYWSRLEQQKVIDEVPAFGLLDLDAPRAALPPGLQYPVWAKPVKSVSSEGAHRVRDDEELQEAVELLRTEVDRLGVPFNELLETLRLPPEIAEIGGRACIVEDEAAGHQLTVEGFSRNGEVRIYGVVDSLHYPGTSSFLRYEYPSALPADVCRRVSEVSRRVITGIGLMGTTFNIEFFWEAETDRLRLLEINPRHSQSHALLFQMVDGVSNHAFMLDLALGTEPHLPQGEGPYAVAAKWFLRHFTDGVVRRVPSPEEVAAVEQAVPGTVVRPTVEVGTRLSTGHGT</sequence>
<dbReference type="Proteomes" id="UP001165561">
    <property type="component" value="Unassembled WGS sequence"/>
</dbReference>
<dbReference type="SUPFAM" id="SSF56059">
    <property type="entry name" value="Glutathione synthetase ATP-binding domain-like"/>
    <property type="match status" value="1"/>
</dbReference>
<organism evidence="6 7">
    <name type="scientific">Georgenia halotolerans</name>
    <dbReference type="NCBI Taxonomy" id="3028317"/>
    <lineage>
        <taxon>Bacteria</taxon>
        <taxon>Bacillati</taxon>
        <taxon>Actinomycetota</taxon>
        <taxon>Actinomycetes</taxon>
        <taxon>Micrococcales</taxon>
        <taxon>Bogoriellaceae</taxon>
        <taxon>Georgenia</taxon>
    </lineage>
</organism>
<dbReference type="EMBL" id="JARACI010001094">
    <property type="protein sequence ID" value="MDD9207378.1"/>
    <property type="molecule type" value="Genomic_DNA"/>
</dbReference>
<name>A0ABT5TZ84_9MICO</name>
<dbReference type="Gene3D" id="3.30.1490.20">
    <property type="entry name" value="ATP-grasp fold, A domain"/>
    <property type="match status" value="1"/>
</dbReference>
<evidence type="ECO:0000256" key="2">
    <source>
        <dbReference type="ARBA" id="ARBA00022741"/>
    </source>
</evidence>
<keyword evidence="2 4" id="KW-0547">Nucleotide-binding</keyword>
<dbReference type="InterPro" id="IPR052032">
    <property type="entry name" value="ATP-dep_AA_Ligase"/>
</dbReference>
<accession>A0ABT5TZ84</accession>